<proteinExistence type="predicted"/>
<dbReference type="Pfam" id="PF13263">
    <property type="entry name" value="PHP_C"/>
    <property type="match status" value="1"/>
</dbReference>
<accession>A0A0S8JVZ3</accession>
<dbReference type="CDD" id="cd07432">
    <property type="entry name" value="PHP_HisPPase"/>
    <property type="match status" value="1"/>
</dbReference>
<dbReference type="PANTHER" id="PTHR42924">
    <property type="entry name" value="EXONUCLEASE"/>
    <property type="match status" value="1"/>
</dbReference>
<name>A0A0S8JVZ3_UNCW3</name>
<reference evidence="2 3" key="1">
    <citation type="journal article" date="2015" name="Microbiome">
        <title>Genomic resolution of linkages in carbon, nitrogen, and sulfur cycling among widespread estuary sediment bacteria.</title>
        <authorList>
            <person name="Baker B.J."/>
            <person name="Lazar C.S."/>
            <person name="Teske A.P."/>
            <person name="Dick G.J."/>
        </authorList>
    </citation>
    <scope>NUCLEOTIDE SEQUENCE [LARGE SCALE GENOMIC DNA]</scope>
    <source>
        <strain evidence="2">SM1_77</strain>
    </source>
</reference>
<evidence type="ECO:0000313" key="2">
    <source>
        <dbReference type="EMBL" id="KPL13616.1"/>
    </source>
</evidence>
<evidence type="ECO:0000259" key="1">
    <source>
        <dbReference type="SMART" id="SM00481"/>
    </source>
</evidence>
<dbReference type="Proteomes" id="UP000050975">
    <property type="component" value="Unassembled WGS sequence"/>
</dbReference>
<dbReference type="GO" id="GO:0035312">
    <property type="term" value="F:5'-3' DNA exonuclease activity"/>
    <property type="evidence" value="ECO:0007669"/>
    <property type="project" value="TreeGrafter"/>
</dbReference>
<dbReference type="InterPro" id="IPR003141">
    <property type="entry name" value="Pol/His_phosphatase_N"/>
</dbReference>
<dbReference type="PANTHER" id="PTHR42924:SF3">
    <property type="entry name" value="POLYMERASE_HISTIDINOL PHOSPHATASE N-TERMINAL DOMAIN-CONTAINING PROTEIN"/>
    <property type="match status" value="1"/>
</dbReference>
<dbReference type="SUPFAM" id="SSF89550">
    <property type="entry name" value="PHP domain-like"/>
    <property type="match status" value="1"/>
</dbReference>
<dbReference type="InterPro" id="IPR004013">
    <property type="entry name" value="PHP_dom"/>
</dbReference>
<protein>
    <recommendedName>
        <fullName evidence="1">Polymerase/histidinol phosphatase N-terminal domain-containing protein</fullName>
    </recommendedName>
</protein>
<evidence type="ECO:0000313" key="3">
    <source>
        <dbReference type="Proteomes" id="UP000050975"/>
    </source>
</evidence>
<feature type="domain" description="Polymerase/histidinol phosphatase N-terminal" evidence="1">
    <location>
        <begin position="7"/>
        <end position="75"/>
    </location>
</feature>
<organism evidence="2 3">
    <name type="scientific">candidate division WOR_3 bacterium SM1_77</name>
    <dbReference type="NCBI Taxonomy" id="1703778"/>
    <lineage>
        <taxon>Bacteria</taxon>
        <taxon>Bacteria division WOR-3</taxon>
    </lineage>
</organism>
<sequence length="248" mass="27334">MLKCFRADLHIHTCLSPCADLTMSPKRIINTGLAKKLDMIAICDHNSAENVHAAINASHNTRLTVIAGMEITSTEEVHVIALCPTYEAVRALQELVYENLAPGENDESLFGPQIMANESDEIEGYNKRLLIGATSLPVKRIVDEIHGLRGLAIASHIDREAYSIIGQLGFIPDDLDLDALEISSSTTIATAIERFPQIEKYTLISSSDAHYLDDIGKTTTQFMIEKPSLEELRKAFRDVDGRSVLTQA</sequence>
<dbReference type="SMART" id="SM00481">
    <property type="entry name" value="POLIIIAc"/>
    <property type="match status" value="1"/>
</dbReference>
<dbReference type="InterPro" id="IPR016195">
    <property type="entry name" value="Pol/histidinol_Pase-like"/>
</dbReference>
<comment type="caution">
    <text evidence="2">The sequence shown here is derived from an EMBL/GenBank/DDBJ whole genome shotgun (WGS) entry which is preliminary data.</text>
</comment>
<dbReference type="Gene3D" id="3.20.20.140">
    <property type="entry name" value="Metal-dependent hydrolases"/>
    <property type="match status" value="1"/>
</dbReference>
<dbReference type="PATRIC" id="fig|1703778.3.peg.704"/>
<dbReference type="InterPro" id="IPR052018">
    <property type="entry name" value="PHP_domain"/>
</dbReference>
<dbReference type="EMBL" id="LJVE01000093">
    <property type="protein sequence ID" value="KPL13616.1"/>
    <property type="molecule type" value="Genomic_DNA"/>
</dbReference>
<gene>
    <name evidence="2" type="ORF">AMJ74_04940</name>
</gene>
<dbReference type="GO" id="GO:0004534">
    <property type="term" value="F:5'-3' RNA exonuclease activity"/>
    <property type="evidence" value="ECO:0007669"/>
    <property type="project" value="TreeGrafter"/>
</dbReference>
<dbReference type="AlphaFoldDB" id="A0A0S8JVZ3"/>
<dbReference type="Pfam" id="PF02811">
    <property type="entry name" value="PHP"/>
    <property type="match status" value="1"/>
</dbReference>